<dbReference type="Proteomes" id="UP001190700">
    <property type="component" value="Unassembled WGS sequence"/>
</dbReference>
<evidence type="ECO:0000256" key="5">
    <source>
        <dbReference type="ARBA" id="ARBA00022737"/>
    </source>
</evidence>
<evidence type="ECO:0000256" key="3">
    <source>
        <dbReference type="ARBA" id="ARBA00022490"/>
    </source>
</evidence>
<dbReference type="InterPro" id="IPR001611">
    <property type="entry name" value="Leu-rich_rpt"/>
</dbReference>
<comment type="caution">
    <text evidence="7">The sequence shown here is derived from an EMBL/GenBank/DDBJ whole genome shotgun (WGS) entry which is preliminary data.</text>
</comment>
<keyword evidence="8" id="KW-1185">Reference proteome</keyword>
<feature type="region of interest" description="Disordered" evidence="6">
    <location>
        <begin position="157"/>
        <end position="189"/>
    </location>
</feature>
<protein>
    <recommendedName>
        <fullName evidence="2">Leucine-rich repeat-containing protein 51</fullName>
    </recommendedName>
</protein>
<keyword evidence="5" id="KW-0677">Repeat</keyword>
<dbReference type="Pfam" id="PF13855">
    <property type="entry name" value="LRR_8"/>
    <property type="match status" value="1"/>
</dbReference>
<accession>A0AAE0KZI9</accession>
<proteinExistence type="predicted"/>
<dbReference type="GO" id="GO:0005930">
    <property type="term" value="C:axoneme"/>
    <property type="evidence" value="ECO:0007669"/>
    <property type="project" value="UniProtKB-SubCell"/>
</dbReference>
<evidence type="ECO:0000313" key="8">
    <source>
        <dbReference type="Proteomes" id="UP001190700"/>
    </source>
</evidence>
<sequence>MASTEAAAAAPPEADVAEEFVVKASPKHHRKGATEHQRLQDPPYDFSFKEISTLEEVLTEEPNGKKRPSKERCTGLLLGNNSITTLTSLPKVLPELLQDPVEQLQWLDASHNQLDKVEQVIMEYPNISVLYLHGNNIQTLKEVNKLAQLPNLKRLSLHGNPVEERARKEPRKKGEGGENRTLKARWELG</sequence>
<keyword evidence="3" id="KW-0963">Cytoplasm</keyword>
<evidence type="ECO:0000256" key="4">
    <source>
        <dbReference type="ARBA" id="ARBA00022614"/>
    </source>
</evidence>
<name>A0AAE0KZI9_9CHLO</name>
<organism evidence="7 8">
    <name type="scientific">Cymbomonas tetramitiformis</name>
    <dbReference type="NCBI Taxonomy" id="36881"/>
    <lineage>
        <taxon>Eukaryota</taxon>
        <taxon>Viridiplantae</taxon>
        <taxon>Chlorophyta</taxon>
        <taxon>Pyramimonadophyceae</taxon>
        <taxon>Pyramimonadales</taxon>
        <taxon>Pyramimonadaceae</taxon>
        <taxon>Cymbomonas</taxon>
    </lineage>
</organism>
<feature type="region of interest" description="Disordered" evidence="6">
    <location>
        <begin position="1"/>
        <end position="42"/>
    </location>
</feature>
<evidence type="ECO:0000256" key="2">
    <source>
        <dbReference type="ARBA" id="ARBA00014223"/>
    </source>
</evidence>
<reference evidence="7 8" key="1">
    <citation type="journal article" date="2015" name="Genome Biol. Evol.">
        <title>Comparative Genomics of a Bacterivorous Green Alga Reveals Evolutionary Causalities and Consequences of Phago-Mixotrophic Mode of Nutrition.</title>
        <authorList>
            <person name="Burns J.A."/>
            <person name="Paasch A."/>
            <person name="Narechania A."/>
            <person name="Kim E."/>
        </authorList>
    </citation>
    <scope>NUCLEOTIDE SEQUENCE [LARGE SCALE GENOMIC DNA]</scope>
    <source>
        <strain evidence="7 8">PLY_AMNH</strain>
    </source>
</reference>
<feature type="compositionally biased region" description="Basic and acidic residues" evidence="6">
    <location>
        <begin position="161"/>
        <end position="189"/>
    </location>
</feature>
<dbReference type="AlphaFoldDB" id="A0AAE0KZI9"/>
<dbReference type="PANTHER" id="PTHR46545:SF1">
    <property type="entry name" value="LEUCINE-RICH REPEAT-CONTAINING PROTEIN 51"/>
    <property type="match status" value="1"/>
</dbReference>
<comment type="subcellular location">
    <subcellularLocation>
        <location evidence="1">Cytoplasm</location>
        <location evidence="1">Cytoskeleton</location>
        <location evidence="1">Cilium axoneme</location>
    </subcellularLocation>
</comment>
<feature type="compositionally biased region" description="Low complexity" evidence="6">
    <location>
        <begin position="1"/>
        <end position="14"/>
    </location>
</feature>
<gene>
    <name evidence="7" type="ORF">CYMTET_25092</name>
</gene>
<evidence type="ECO:0000256" key="1">
    <source>
        <dbReference type="ARBA" id="ARBA00004430"/>
    </source>
</evidence>
<dbReference type="PANTHER" id="PTHR46545">
    <property type="entry name" value="LEUCINE-RICH REPEAT-CONTAINING PROTEIN 51"/>
    <property type="match status" value="1"/>
</dbReference>
<dbReference type="Gene3D" id="3.80.10.10">
    <property type="entry name" value="Ribonuclease Inhibitor"/>
    <property type="match status" value="1"/>
</dbReference>
<evidence type="ECO:0000256" key="6">
    <source>
        <dbReference type="SAM" id="MobiDB-lite"/>
    </source>
</evidence>
<dbReference type="InterPro" id="IPR032675">
    <property type="entry name" value="LRR_dom_sf"/>
</dbReference>
<keyword evidence="4" id="KW-0433">Leucine-rich repeat</keyword>
<dbReference type="SUPFAM" id="SSF52058">
    <property type="entry name" value="L domain-like"/>
    <property type="match status" value="1"/>
</dbReference>
<dbReference type="PROSITE" id="PS51450">
    <property type="entry name" value="LRR"/>
    <property type="match status" value="1"/>
</dbReference>
<dbReference type="EMBL" id="LGRX02013277">
    <property type="protein sequence ID" value="KAK3266269.1"/>
    <property type="molecule type" value="Genomic_DNA"/>
</dbReference>
<evidence type="ECO:0000313" key="7">
    <source>
        <dbReference type="EMBL" id="KAK3266269.1"/>
    </source>
</evidence>